<organism evidence="2 3">
    <name type="scientific">Acanthoscelides obtectus</name>
    <name type="common">Bean weevil</name>
    <name type="synonym">Bruchus obtectus</name>
    <dbReference type="NCBI Taxonomy" id="200917"/>
    <lineage>
        <taxon>Eukaryota</taxon>
        <taxon>Metazoa</taxon>
        <taxon>Ecdysozoa</taxon>
        <taxon>Arthropoda</taxon>
        <taxon>Hexapoda</taxon>
        <taxon>Insecta</taxon>
        <taxon>Pterygota</taxon>
        <taxon>Neoptera</taxon>
        <taxon>Endopterygota</taxon>
        <taxon>Coleoptera</taxon>
        <taxon>Polyphaga</taxon>
        <taxon>Cucujiformia</taxon>
        <taxon>Chrysomeloidea</taxon>
        <taxon>Chrysomelidae</taxon>
        <taxon>Bruchinae</taxon>
        <taxon>Bruchini</taxon>
        <taxon>Acanthoscelides</taxon>
    </lineage>
</organism>
<dbReference type="AlphaFoldDB" id="A0A9P0JNA5"/>
<proteinExistence type="predicted"/>
<name>A0A9P0JNA5_ACAOB</name>
<evidence type="ECO:0000256" key="1">
    <source>
        <dbReference type="SAM" id="MobiDB-lite"/>
    </source>
</evidence>
<feature type="region of interest" description="Disordered" evidence="1">
    <location>
        <begin position="1"/>
        <end position="30"/>
    </location>
</feature>
<sequence length="71" mass="8227">MPKGIHHQTTLSSGNKQSNNSINKHKSVRADHITYETYESNDIRHPNRHASPIFPYNTGYIYTKIQSKPEF</sequence>
<dbReference type="EMBL" id="CAKOFQ010006666">
    <property type="protein sequence ID" value="CAH1956656.1"/>
    <property type="molecule type" value="Genomic_DNA"/>
</dbReference>
<evidence type="ECO:0000313" key="3">
    <source>
        <dbReference type="Proteomes" id="UP001152888"/>
    </source>
</evidence>
<evidence type="ECO:0000313" key="2">
    <source>
        <dbReference type="EMBL" id="CAH1956656.1"/>
    </source>
</evidence>
<feature type="compositionally biased region" description="Polar residues" evidence="1">
    <location>
        <begin position="7"/>
        <end position="22"/>
    </location>
</feature>
<keyword evidence="3" id="KW-1185">Reference proteome</keyword>
<protein>
    <submittedName>
        <fullName evidence="2">Uncharacterized protein</fullName>
    </submittedName>
</protein>
<accession>A0A9P0JNA5</accession>
<dbReference type="Proteomes" id="UP001152888">
    <property type="component" value="Unassembled WGS sequence"/>
</dbReference>
<comment type="caution">
    <text evidence="2">The sequence shown here is derived from an EMBL/GenBank/DDBJ whole genome shotgun (WGS) entry which is preliminary data.</text>
</comment>
<gene>
    <name evidence="2" type="ORF">ACAOBT_LOCUS1677</name>
</gene>
<reference evidence="2" key="1">
    <citation type="submission" date="2022-03" db="EMBL/GenBank/DDBJ databases">
        <authorList>
            <person name="Sayadi A."/>
        </authorList>
    </citation>
    <scope>NUCLEOTIDE SEQUENCE</scope>
</reference>